<dbReference type="InterPro" id="IPR028581">
    <property type="entry name" value="DeoC_typeI"/>
</dbReference>
<dbReference type="Proteomes" id="UP001499854">
    <property type="component" value="Unassembled WGS sequence"/>
</dbReference>
<evidence type="ECO:0000256" key="3">
    <source>
        <dbReference type="ARBA" id="ARBA00023239"/>
    </source>
</evidence>
<dbReference type="SUPFAM" id="SSF51569">
    <property type="entry name" value="Aldolase"/>
    <property type="match status" value="1"/>
</dbReference>
<feature type="active site" description="Schiff-base intermediate with acetaldehyde" evidence="6">
    <location>
        <position position="169"/>
    </location>
</feature>
<proteinExistence type="inferred from homology"/>
<evidence type="ECO:0000256" key="2">
    <source>
        <dbReference type="ARBA" id="ARBA00022490"/>
    </source>
</evidence>
<dbReference type="PIRSF" id="PIRSF001357">
    <property type="entry name" value="DeoC"/>
    <property type="match status" value="1"/>
</dbReference>
<dbReference type="Pfam" id="PF01791">
    <property type="entry name" value="DeoC"/>
    <property type="match status" value="1"/>
</dbReference>
<name>A0ABN2SRA3_9ACTN</name>
<dbReference type="PANTHER" id="PTHR10889">
    <property type="entry name" value="DEOXYRIBOSE-PHOSPHATE ALDOLASE"/>
    <property type="match status" value="1"/>
</dbReference>
<reference evidence="7 8" key="1">
    <citation type="journal article" date="2019" name="Int. J. Syst. Evol. Microbiol.">
        <title>The Global Catalogue of Microorganisms (GCM) 10K type strain sequencing project: providing services to taxonomists for standard genome sequencing and annotation.</title>
        <authorList>
            <consortium name="The Broad Institute Genomics Platform"/>
            <consortium name="The Broad Institute Genome Sequencing Center for Infectious Disease"/>
            <person name="Wu L."/>
            <person name="Ma J."/>
        </authorList>
    </citation>
    <scope>NUCLEOTIDE SEQUENCE [LARGE SCALE GENOMIC DNA]</scope>
    <source>
        <strain evidence="7 8">JCM 16013</strain>
    </source>
</reference>
<dbReference type="InterPro" id="IPR013785">
    <property type="entry name" value="Aldolase_TIM"/>
</dbReference>
<evidence type="ECO:0000256" key="4">
    <source>
        <dbReference type="ARBA" id="ARBA00023270"/>
    </source>
</evidence>
<keyword evidence="4 6" id="KW-0704">Schiff base</keyword>
<dbReference type="CDD" id="cd00959">
    <property type="entry name" value="DeoC"/>
    <property type="match status" value="1"/>
</dbReference>
<comment type="caution">
    <text evidence="7">The sequence shown here is derived from an EMBL/GenBank/DDBJ whole genome shotgun (WGS) entry which is preliminary data.</text>
</comment>
<organism evidence="7 8">
    <name type="scientific">Catenulispora subtropica</name>
    <dbReference type="NCBI Taxonomy" id="450798"/>
    <lineage>
        <taxon>Bacteria</taxon>
        <taxon>Bacillati</taxon>
        <taxon>Actinomycetota</taxon>
        <taxon>Actinomycetes</taxon>
        <taxon>Catenulisporales</taxon>
        <taxon>Catenulisporaceae</taxon>
        <taxon>Catenulispora</taxon>
    </lineage>
</organism>
<feature type="active site" description="Proton donor/acceptor" evidence="6">
    <location>
        <position position="107"/>
    </location>
</feature>
<feature type="active site" description="Proton donor/acceptor" evidence="6">
    <location>
        <position position="198"/>
    </location>
</feature>
<dbReference type="SMART" id="SM01133">
    <property type="entry name" value="DeoC"/>
    <property type="match status" value="1"/>
</dbReference>
<dbReference type="RefSeq" id="WP_344660781.1">
    <property type="nucleotide sequence ID" value="NZ_BAAAQM010000044.1"/>
</dbReference>
<dbReference type="InterPro" id="IPR002915">
    <property type="entry name" value="DeoC/FbaB/LacD_aldolase"/>
</dbReference>
<comment type="function">
    <text evidence="6">Catalyzes a reversible aldol reaction between acetaldehyde and D-glyceraldehyde 3-phosphate to generate 2-deoxy-D-ribose 5-phosphate.</text>
</comment>
<evidence type="ECO:0000256" key="1">
    <source>
        <dbReference type="ARBA" id="ARBA00010936"/>
    </source>
</evidence>
<comment type="similarity">
    <text evidence="1 6">Belongs to the DeoC/FbaB aldolase family. DeoC type 1 subfamily.</text>
</comment>
<dbReference type="EMBL" id="BAAAQM010000044">
    <property type="protein sequence ID" value="GAA1990965.1"/>
    <property type="molecule type" value="Genomic_DNA"/>
</dbReference>
<comment type="subcellular location">
    <subcellularLocation>
        <location evidence="6">Cytoplasm</location>
    </subcellularLocation>
</comment>
<evidence type="ECO:0000313" key="8">
    <source>
        <dbReference type="Proteomes" id="UP001499854"/>
    </source>
</evidence>
<accession>A0ABN2SRA3</accession>
<dbReference type="EC" id="4.1.2.4" evidence="6"/>
<evidence type="ECO:0000313" key="7">
    <source>
        <dbReference type="EMBL" id="GAA1990965.1"/>
    </source>
</evidence>
<keyword evidence="3 6" id="KW-0456">Lyase</keyword>
<protein>
    <recommendedName>
        <fullName evidence="6">Deoxyribose-phosphate aldolase</fullName>
        <shortName evidence="6">DERA</shortName>
        <ecNumber evidence="6">4.1.2.4</ecNumber>
    </recommendedName>
    <alternativeName>
        <fullName evidence="6">2-deoxy-D-ribose 5-phosphate aldolase</fullName>
    </alternativeName>
    <alternativeName>
        <fullName evidence="6">Phosphodeoxyriboaldolase</fullName>
        <shortName evidence="6">Deoxyriboaldolase</shortName>
    </alternativeName>
</protein>
<keyword evidence="8" id="KW-1185">Reference proteome</keyword>
<comment type="catalytic activity">
    <reaction evidence="5 6">
        <text>2-deoxy-D-ribose 5-phosphate = D-glyceraldehyde 3-phosphate + acetaldehyde</text>
        <dbReference type="Rhea" id="RHEA:12821"/>
        <dbReference type="ChEBI" id="CHEBI:15343"/>
        <dbReference type="ChEBI" id="CHEBI:59776"/>
        <dbReference type="ChEBI" id="CHEBI:62877"/>
        <dbReference type="EC" id="4.1.2.4"/>
    </reaction>
</comment>
<evidence type="ECO:0000256" key="5">
    <source>
        <dbReference type="ARBA" id="ARBA00048791"/>
    </source>
</evidence>
<comment type="pathway">
    <text evidence="6">Carbohydrate degradation; 2-deoxy-D-ribose 1-phosphate degradation; D-glyceraldehyde 3-phosphate and acetaldehyde from 2-deoxy-alpha-D-ribose 1-phosphate: step 2/2.</text>
</comment>
<dbReference type="InterPro" id="IPR011343">
    <property type="entry name" value="DeoC"/>
</dbReference>
<sequence length="246" mass="25191">MAAATIDVPRWTGPLPTRDQVAKMIDHSLLRPELTPADVAAGLAVALEHRTASVCVRPADVAAAAAALRGSDVAVGTVVGFPHGGGTTATKVFETGDLVSSGAQEIDMVIDIGRLRGGDVAFTQDEIAAVVHAAQGRPVKVIFENCYLTDQEKVAGYQAAEAAGAAFVKTSTGFAGGGATAADIALMRRTVSRAVQVKAAGGVRTLDALLALHHLGATRFGATTTASILADLERRLAGEGGNRWTP</sequence>
<dbReference type="HAMAP" id="MF_00114">
    <property type="entry name" value="DeoC_type1"/>
    <property type="match status" value="1"/>
</dbReference>
<keyword evidence="2 6" id="KW-0963">Cytoplasm</keyword>
<evidence type="ECO:0000256" key="6">
    <source>
        <dbReference type="HAMAP-Rule" id="MF_00114"/>
    </source>
</evidence>
<dbReference type="NCBIfam" id="TIGR00126">
    <property type="entry name" value="deoC"/>
    <property type="match status" value="1"/>
</dbReference>
<gene>
    <name evidence="7" type="primary">deoC_2</name>
    <name evidence="6" type="synonym">deoC</name>
    <name evidence="7" type="ORF">GCM10009838_62910</name>
</gene>
<dbReference type="Gene3D" id="3.20.20.70">
    <property type="entry name" value="Aldolase class I"/>
    <property type="match status" value="1"/>
</dbReference>
<dbReference type="PANTHER" id="PTHR10889:SF1">
    <property type="entry name" value="DEOXYRIBOSE-PHOSPHATE ALDOLASE"/>
    <property type="match status" value="1"/>
</dbReference>